<evidence type="ECO:0000256" key="1">
    <source>
        <dbReference type="SAM" id="Phobius"/>
    </source>
</evidence>
<keyword evidence="1" id="KW-0472">Membrane</keyword>
<dbReference type="Proteomes" id="UP000484015">
    <property type="component" value="Unassembled WGS sequence"/>
</dbReference>
<protein>
    <submittedName>
        <fullName evidence="4">SH3 domain-containing protein</fullName>
    </submittedName>
</protein>
<feature type="transmembrane region" description="Helical" evidence="1">
    <location>
        <begin position="56"/>
        <end position="78"/>
    </location>
</feature>
<dbReference type="InterPro" id="IPR003646">
    <property type="entry name" value="SH3-like_bac-type"/>
</dbReference>
<dbReference type="OrthoDB" id="8758863at2"/>
<dbReference type="PROSITE" id="PS51781">
    <property type="entry name" value="SH3B"/>
    <property type="match status" value="1"/>
</dbReference>
<accession>A0A6L6QAM5</accession>
<reference evidence="4 5" key="1">
    <citation type="submission" date="2019-11" db="EMBL/GenBank/DDBJ databases">
        <title>Type strains purchased from KCTC, JCM and DSMZ.</title>
        <authorList>
            <person name="Lu H."/>
        </authorList>
    </citation>
    <scope>NUCLEOTIDE SEQUENCE [LARGE SCALE GENOMIC DNA]</scope>
    <source>
        <strain evidence="4 5">KCTC 42409</strain>
    </source>
</reference>
<gene>
    <name evidence="4" type="ORF">GM668_29565</name>
</gene>
<keyword evidence="1" id="KW-1133">Transmembrane helix</keyword>
<evidence type="ECO:0000259" key="3">
    <source>
        <dbReference type="PROSITE" id="PS51781"/>
    </source>
</evidence>
<dbReference type="RefSeq" id="WP_155442564.1">
    <property type="nucleotide sequence ID" value="NZ_WNLA01000044.1"/>
</dbReference>
<organism evidence="4 5">
    <name type="scientific">Pseudoduganella ginsengisoli</name>
    <dbReference type="NCBI Taxonomy" id="1462440"/>
    <lineage>
        <taxon>Bacteria</taxon>
        <taxon>Pseudomonadati</taxon>
        <taxon>Pseudomonadota</taxon>
        <taxon>Betaproteobacteria</taxon>
        <taxon>Burkholderiales</taxon>
        <taxon>Oxalobacteraceae</taxon>
        <taxon>Telluria group</taxon>
        <taxon>Pseudoduganella</taxon>
    </lineage>
</organism>
<comment type="caution">
    <text evidence="4">The sequence shown here is derived from an EMBL/GenBank/DDBJ whole genome shotgun (WGS) entry which is preliminary data.</text>
</comment>
<feature type="transmembrane region" description="Helical" evidence="1">
    <location>
        <begin position="26"/>
        <end position="44"/>
    </location>
</feature>
<dbReference type="Pfam" id="PF08239">
    <property type="entry name" value="SH3_3"/>
    <property type="match status" value="1"/>
</dbReference>
<keyword evidence="5" id="KW-1185">Reference proteome</keyword>
<feature type="chain" id="PRO_5026853476" evidence="2">
    <location>
        <begin position="17"/>
        <end position="197"/>
    </location>
</feature>
<feature type="signal peptide" evidence="2">
    <location>
        <begin position="1"/>
        <end position="16"/>
    </location>
</feature>
<proteinExistence type="predicted"/>
<keyword evidence="1" id="KW-0812">Transmembrane</keyword>
<evidence type="ECO:0000313" key="5">
    <source>
        <dbReference type="Proteomes" id="UP000484015"/>
    </source>
</evidence>
<evidence type="ECO:0000256" key="2">
    <source>
        <dbReference type="SAM" id="SignalP"/>
    </source>
</evidence>
<dbReference type="Gene3D" id="2.30.30.40">
    <property type="entry name" value="SH3 Domains"/>
    <property type="match status" value="1"/>
</dbReference>
<name>A0A6L6QAM5_9BURK</name>
<evidence type="ECO:0000313" key="4">
    <source>
        <dbReference type="EMBL" id="MTW06231.1"/>
    </source>
</evidence>
<dbReference type="AlphaFoldDB" id="A0A6L6QAM5"/>
<keyword evidence="2" id="KW-0732">Signal</keyword>
<sequence>MLLLIVALCAAIPALAAWGQHWLTPALCYGAGLALTLVLAAYLTPRHWWRRPTVRGLAIVAGGTWACGAALALAAGAASPRFAAGQSMPCQQASGAVCGEPVGDTQRMLQNTGAHGGNTAIASTATPPPFRVHRSLNLRTGPDVGSARLNVIPAGALLTPTGARSGDWWQVRTTSGGRELTGWVSSLWLRRLAEPAG</sequence>
<feature type="domain" description="SH3b" evidence="3">
    <location>
        <begin position="122"/>
        <end position="193"/>
    </location>
</feature>
<dbReference type="EMBL" id="WNLA01000044">
    <property type="protein sequence ID" value="MTW06231.1"/>
    <property type="molecule type" value="Genomic_DNA"/>
</dbReference>